<gene>
    <name evidence="11" type="primary">hemD</name>
    <name evidence="11" type="ORF">GCM10007938_27950</name>
</gene>
<protein>
    <recommendedName>
        <fullName evidence="7 9">Uroporphyrinogen-III synthase</fullName>
        <ecNumber evidence="3 9">4.2.1.75</ecNumber>
    </recommendedName>
</protein>
<evidence type="ECO:0000313" key="12">
    <source>
        <dbReference type="Proteomes" id="UP001157138"/>
    </source>
</evidence>
<feature type="domain" description="Tetrapyrrole biosynthesis uroporphyrinogen III synthase" evidence="10">
    <location>
        <begin position="15"/>
        <end position="221"/>
    </location>
</feature>
<dbReference type="InterPro" id="IPR039793">
    <property type="entry name" value="UROS/Hem4"/>
</dbReference>
<organism evidence="11 12">
    <name type="scientific">Vibrio zhanjiangensis</name>
    <dbReference type="NCBI Taxonomy" id="1046128"/>
    <lineage>
        <taxon>Bacteria</taxon>
        <taxon>Pseudomonadati</taxon>
        <taxon>Pseudomonadota</taxon>
        <taxon>Gammaproteobacteria</taxon>
        <taxon>Vibrionales</taxon>
        <taxon>Vibrionaceae</taxon>
        <taxon>Vibrio</taxon>
    </lineage>
</organism>
<dbReference type="PANTHER" id="PTHR38042">
    <property type="entry name" value="UROPORPHYRINOGEN-III SYNTHASE, CHLOROPLASTIC"/>
    <property type="match status" value="1"/>
</dbReference>
<comment type="catalytic activity">
    <reaction evidence="8 9">
        <text>hydroxymethylbilane = uroporphyrinogen III + H2O</text>
        <dbReference type="Rhea" id="RHEA:18965"/>
        <dbReference type="ChEBI" id="CHEBI:15377"/>
        <dbReference type="ChEBI" id="CHEBI:57308"/>
        <dbReference type="ChEBI" id="CHEBI:57845"/>
        <dbReference type="EC" id="4.2.1.75"/>
    </reaction>
</comment>
<dbReference type="Proteomes" id="UP001157138">
    <property type="component" value="Unassembled WGS sequence"/>
</dbReference>
<dbReference type="RefSeq" id="WP_284192884.1">
    <property type="nucleotide sequence ID" value="NZ_BSPW01000063.1"/>
</dbReference>
<dbReference type="Gene3D" id="3.40.50.10090">
    <property type="match status" value="2"/>
</dbReference>
<evidence type="ECO:0000256" key="5">
    <source>
        <dbReference type="ARBA" id="ARBA00023244"/>
    </source>
</evidence>
<evidence type="ECO:0000256" key="3">
    <source>
        <dbReference type="ARBA" id="ARBA00013109"/>
    </source>
</evidence>
<keyword evidence="12" id="KW-1185">Reference proteome</keyword>
<dbReference type="InterPro" id="IPR036108">
    <property type="entry name" value="4pyrrol_syn_uPrphyn_synt_sf"/>
</dbReference>
<dbReference type="PANTHER" id="PTHR38042:SF1">
    <property type="entry name" value="UROPORPHYRINOGEN-III SYNTHASE, CHLOROPLASTIC"/>
    <property type="match status" value="1"/>
</dbReference>
<keyword evidence="4 9" id="KW-0456">Lyase</keyword>
<dbReference type="Pfam" id="PF02602">
    <property type="entry name" value="HEM4"/>
    <property type="match status" value="1"/>
</dbReference>
<name>A0ABQ6F0K4_9VIBR</name>
<comment type="function">
    <text evidence="6 9">Catalyzes cyclization of the linear tetrapyrrole, hydroxymethylbilane, to the macrocyclic uroporphyrinogen III.</text>
</comment>
<comment type="caution">
    <text evidence="11">The sequence shown here is derived from an EMBL/GenBank/DDBJ whole genome shotgun (WGS) entry which is preliminary data.</text>
</comment>
<dbReference type="CDD" id="cd06578">
    <property type="entry name" value="HemD"/>
    <property type="match status" value="1"/>
</dbReference>
<dbReference type="SUPFAM" id="SSF69618">
    <property type="entry name" value="HemD-like"/>
    <property type="match status" value="1"/>
</dbReference>
<proteinExistence type="inferred from homology"/>
<dbReference type="NCBIfam" id="NF004585">
    <property type="entry name" value="PRK05928.2-2"/>
    <property type="match status" value="1"/>
</dbReference>
<keyword evidence="5 9" id="KW-0627">Porphyrin biosynthesis</keyword>
<evidence type="ECO:0000256" key="4">
    <source>
        <dbReference type="ARBA" id="ARBA00023239"/>
    </source>
</evidence>
<dbReference type="InterPro" id="IPR003754">
    <property type="entry name" value="4pyrrol_synth_uPrphyn_synth"/>
</dbReference>
<evidence type="ECO:0000313" key="11">
    <source>
        <dbReference type="EMBL" id="GLT19013.1"/>
    </source>
</evidence>
<evidence type="ECO:0000256" key="9">
    <source>
        <dbReference type="RuleBase" id="RU366031"/>
    </source>
</evidence>
<evidence type="ECO:0000256" key="6">
    <source>
        <dbReference type="ARBA" id="ARBA00037589"/>
    </source>
</evidence>
<accession>A0ABQ6F0K4</accession>
<dbReference type="EC" id="4.2.1.75" evidence="3 9"/>
<evidence type="ECO:0000256" key="1">
    <source>
        <dbReference type="ARBA" id="ARBA00004772"/>
    </source>
</evidence>
<sequence>MAVLVTRPNEQGQALCQLLDAAGIPALHLPLLTMLPGKDFASIKQNLANIDIVIAVSQHAVSYTQQALNGEWPSNTIYIAVGQKTAHTLGKFSQQYVHYPDVADSEHLLKINQLKHVVGKKIVILRGNGGRELIHSTLLERGAQVSYLEAYKRENLTFDPDIEVLRWKNNHVTSVVITSLGQLNHFVSQLTQTKKEWVFKRQLFVPSQRIASHAQRLGFLDVINTGSASNKDLLAALKPR</sequence>
<dbReference type="EMBL" id="BSPW01000063">
    <property type="protein sequence ID" value="GLT19013.1"/>
    <property type="molecule type" value="Genomic_DNA"/>
</dbReference>
<evidence type="ECO:0000256" key="2">
    <source>
        <dbReference type="ARBA" id="ARBA00008133"/>
    </source>
</evidence>
<evidence type="ECO:0000256" key="8">
    <source>
        <dbReference type="ARBA" id="ARBA00048617"/>
    </source>
</evidence>
<comment type="similarity">
    <text evidence="2 9">Belongs to the uroporphyrinogen-III synthase family.</text>
</comment>
<comment type="pathway">
    <text evidence="1 9">Porphyrin-containing compound metabolism; protoporphyrin-IX biosynthesis; coproporphyrinogen-III from 5-aminolevulinate: step 3/4.</text>
</comment>
<evidence type="ECO:0000259" key="10">
    <source>
        <dbReference type="Pfam" id="PF02602"/>
    </source>
</evidence>
<evidence type="ECO:0000256" key="7">
    <source>
        <dbReference type="ARBA" id="ARBA00040167"/>
    </source>
</evidence>
<reference evidence="12" key="1">
    <citation type="journal article" date="2019" name="Int. J. Syst. Evol. Microbiol.">
        <title>The Global Catalogue of Microorganisms (GCM) 10K type strain sequencing project: providing services to taxonomists for standard genome sequencing and annotation.</title>
        <authorList>
            <consortium name="The Broad Institute Genomics Platform"/>
            <consortium name="The Broad Institute Genome Sequencing Center for Infectious Disease"/>
            <person name="Wu L."/>
            <person name="Ma J."/>
        </authorList>
    </citation>
    <scope>NUCLEOTIDE SEQUENCE [LARGE SCALE GENOMIC DNA]</scope>
    <source>
        <strain evidence="12">NBRC 108723</strain>
    </source>
</reference>